<dbReference type="Proteomes" id="UP000663838">
    <property type="component" value="Unassembled WGS sequence"/>
</dbReference>
<evidence type="ECO:0000313" key="2">
    <source>
        <dbReference type="Proteomes" id="UP000663838"/>
    </source>
</evidence>
<proteinExistence type="predicted"/>
<dbReference type="AlphaFoldDB" id="A0A821UZA5"/>
<protein>
    <submittedName>
        <fullName evidence="1">Uncharacterized protein</fullName>
    </submittedName>
</protein>
<comment type="caution">
    <text evidence="1">The sequence shown here is derived from an EMBL/GenBank/DDBJ whole genome shotgun (WGS) entry which is preliminary data.</text>
</comment>
<organism evidence="1 2">
    <name type="scientific">Rotaria socialis</name>
    <dbReference type="NCBI Taxonomy" id="392032"/>
    <lineage>
        <taxon>Eukaryota</taxon>
        <taxon>Metazoa</taxon>
        <taxon>Spiralia</taxon>
        <taxon>Gnathifera</taxon>
        <taxon>Rotifera</taxon>
        <taxon>Eurotatoria</taxon>
        <taxon>Bdelloidea</taxon>
        <taxon>Philodinida</taxon>
        <taxon>Philodinidae</taxon>
        <taxon>Rotaria</taxon>
    </lineage>
</organism>
<gene>
    <name evidence="1" type="ORF">TOA249_LOCUS30488</name>
</gene>
<dbReference type="EMBL" id="CAJOBS010005354">
    <property type="protein sequence ID" value="CAF4898249.1"/>
    <property type="molecule type" value="Genomic_DNA"/>
</dbReference>
<reference evidence="1" key="1">
    <citation type="submission" date="2021-02" db="EMBL/GenBank/DDBJ databases">
        <authorList>
            <person name="Nowell W R."/>
        </authorList>
    </citation>
    <scope>NUCLEOTIDE SEQUENCE</scope>
</reference>
<accession>A0A821UZA5</accession>
<sequence>MSVRIRDAPIPSPTNPIPILGLELVGIDSNWNWNWNWFRIGLKQLPLEPQLITYLESAQKTDSNNLYFNYFR</sequence>
<evidence type="ECO:0000313" key="1">
    <source>
        <dbReference type="EMBL" id="CAF4898249.1"/>
    </source>
</evidence>
<name>A0A821UZA5_9BILA</name>